<proteinExistence type="inferred from homology"/>
<comment type="similarity">
    <text evidence="2 7">Belongs to the PRP38 family.</text>
</comment>
<dbReference type="InterPro" id="IPR005037">
    <property type="entry name" value="PRP38"/>
</dbReference>
<name>A0A640KG50_LEITA</name>
<dbReference type="GO" id="GO:0005681">
    <property type="term" value="C:spliceosomal complex"/>
    <property type="evidence" value="ECO:0007669"/>
    <property type="project" value="UniProtKB-KW"/>
</dbReference>
<evidence type="ECO:0000313" key="9">
    <source>
        <dbReference type="EMBL" id="GET88171.1"/>
    </source>
</evidence>
<reference evidence="9" key="1">
    <citation type="submission" date="2019-11" db="EMBL/GenBank/DDBJ databases">
        <title>Leishmania tarentolae CDS.</title>
        <authorList>
            <person name="Goto Y."/>
            <person name="Yamagishi J."/>
        </authorList>
    </citation>
    <scope>NUCLEOTIDE SEQUENCE [LARGE SCALE GENOMIC DNA]</scope>
    <source>
        <strain evidence="9">Parrot Tar II</strain>
    </source>
</reference>
<comment type="subcellular location">
    <subcellularLocation>
        <location evidence="1 7">Nucleus</location>
    </subcellularLocation>
</comment>
<dbReference type="OrthoDB" id="190958at2759"/>
<evidence type="ECO:0000256" key="8">
    <source>
        <dbReference type="SAM" id="MobiDB-lite"/>
    </source>
</evidence>
<keyword evidence="4 7" id="KW-0747">Spliceosome</keyword>
<evidence type="ECO:0000256" key="7">
    <source>
        <dbReference type="RuleBase" id="RU367025"/>
    </source>
</evidence>
<accession>A0A640KG50</accession>
<comment type="function">
    <text evidence="7">Required for pre-mRNA splicing.</text>
</comment>
<evidence type="ECO:0000256" key="2">
    <source>
        <dbReference type="ARBA" id="ARBA00006164"/>
    </source>
</evidence>
<evidence type="ECO:0000313" key="10">
    <source>
        <dbReference type="Proteomes" id="UP000419144"/>
    </source>
</evidence>
<dbReference type="Pfam" id="PF03371">
    <property type="entry name" value="PRP38"/>
    <property type="match status" value="1"/>
</dbReference>
<keyword evidence="6 7" id="KW-0539">Nucleus</keyword>
<dbReference type="GO" id="GO:0000398">
    <property type="term" value="P:mRNA splicing, via spliceosome"/>
    <property type="evidence" value="ECO:0007669"/>
    <property type="project" value="UniProtKB-UniRule"/>
</dbReference>
<evidence type="ECO:0000256" key="5">
    <source>
        <dbReference type="ARBA" id="ARBA00023187"/>
    </source>
</evidence>
<feature type="compositionally biased region" description="Polar residues" evidence="8">
    <location>
        <begin position="213"/>
        <end position="230"/>
    </location>
</feature>
<keyword evidence="3 7" id="KW-0507">mRNA processing</keyword>
<organism evidence="9 10">
    <name type="scientific">Leishmania tarentolae</name>
    <name type="common">Sauroleishmania tarentolae</name>
    <dbReference type="NCBI Taxonomy" id="5689"/>
    <lineage>
        <taxon>Eukaryota</taxon>
        <taxon>Discoba</taxon>
        <taxon>Euglenozoa</taxon>
        <taxon>Kinetoplastea</taxon>
        <taxon>Metakinetoplastina</taxon>
        <taxon>Trypanosomatida</taxon>
        <taxon>Trypanosomatidae</taxon>
        <taxon>Leishmaniinae</taxon>
        <taxon>Leishmania</taxon>
        <taxon>lizard Leishmania</taxon>
    </lineage>
</organism>
<comment type="caution">
    <text evidence="9">The sequence shown here is derived from an EMBL/GenBank/DDBJ whole genome shotgun (WGS) entry which is preliminary data.</text>
</comment>
<evidence type="ECO:0000256" key="4">
    <source>
        <dbReference type="ARBA" id="ARBA00022728"/>
    </source>
</evidence>
<dbReference type="VEuPathDB" id="TriTrypDB:LtaPh_2011300"/>
<gene>
    <name evidence="9" type="ORF">LtaPh_2011300</name>
</gene>
<evidence type="ECO:0000256" key="3">
    <source>
        <dbReference type="ARBA" id="ARBA00022664"/>
    </source>
</evidence>
<protein>
    <recommendedName>
        <fullName evidence="7">Pre-mRNA-splicing factor 38</fullName>
    </recommendedName>
</protein>
<sequence>MCARIPGSVCTSPLPPHPFPAHPRPPPLQPLHLMSWNLKGRPAIASLDPPTRYHVLRSHTMTRCANKPLMWVLEELITLRYLGGLSGPLHTANYFICLVVRLLQICPSVAIVRVMLEQDVHKYLRAAALLIIRLIGNVELQREAMRVGWSDYRKLCLYGCDPAQELAESTLATAVGAEGTTTGTSKTLASSMLPLDHYKRSRAEMEMYGGNGNIASDAQNSESDQDVAQTPQPPRYWLVHMDEFTDYLFGVASASTTSQGNAPHELLKTPASPPSNPSLAGASSRTLPGHTFMGLHFPAVMV</sequence>
<evidence type="ECO:0000256" key="6">
    <source>
        <dbReference type="ARBA" id="ARBA00023242"/>
    </source>
</evidence>
<dbReference type="Proteomes" id="UP000419144">
    <property type="component" value="Unassembled WGS sequence"/>
</dbReference>
<keyword evidence="10" id="KW-1185">Reference proteome</keyword>
<dbReference type="AlphaFoldDB" id="A0A640KG50"/>
<evidence type="ECO:0000256" key="1">
    <source>
        <dbReference type="ARBA" id="ARBA00004123"/>
    </source>
</evidence>
<dbReference type="EMBL" id="BLBS01000025">
    <property type="protein sequence ID" value="GET88171.1"/>
    <property type="molecule type" value="Genomic_DNA"/>
</dbReference>
<keyword evidence="5 7" id="KW-0508">mRNA splicing</keyword>
<feature type="region of interest" description="Disordered" evidence="8">
    <location>
        <begin position="211"/>
        <end position="230"/>
    </location>
</feature>
<feature type="region of interest" description="Disordered" evidence="8">
    <location>
        <begin position="258"/>
        <end position="285"/>
    </location>
</feature>